<dbReference type="PANTHER" id="PTHR24366:SF96">
    <property type="entry name" value="LEUCINE RICH REPEAT CONTAINING 53"/>
    <property type="match status" value="1"/>
</dbReference>
<evidence type="ECO:0000256" key="1">
    <source>
        <dbReference type="ARBA" id="ARBA00022614"/>
    </source>
</evidence>
<dbReference type="PANTHER" id="PTHR24366">
    <property type="entry name" value="IG(IMMUNOGLOBULIN) AND LRR(LEUCINE RICH REPEAT) DOMAINS"/>
    <property type="match status" value="1"/>
</dbReference>
<gene>
    <name evidence="4" type="ORF">RN001_015572</name>
</gene>
<comment type="caution">
    <text evidence="4">The sequence shown here is derived from an EMBL/GenBank/DDBJ whole genome shotgun (WGS) entry which is preliminary data.</text>
</comment>
<reference evidence="5" key="1">
    <citation type="submission" date="2023-01" db="EMBL/GenBank/DDBJ databases">
        <title>Key to firefly adult light organ development and bioluminescence: homeobox transcription factors regulate luciferase expression and transportation to peroxisome.</title>
        <authorList>
            <person name="Fu X."/>
        </authorList>
    </citation>
    <scope>NUCLEOTIDE SEQUENCE [LARGE SCALE GENOMIC DNA]</scope>
</reference>
<evidence type="ECO:0000313" key="5">
    <source>
        <dbReference type="Proteomes" id="UP001353858"/>
    </source>
</evidence>
<keyword evidence="3" id="KW-0812">Transmembrane</keyword>
<protein>
    <submittedName>
        <fullName evidence="4">Uncharacterized protein</fullName>
    </submittedName>
</protein>
<dbReference type="Pfam" id="PF13855">
    <property type="entry name" value="LRR_8"/>
    <property type="match status" value="2"/>
</dbReference>
<dbReference type="AlphaFoldDB" id="A0AAN7QCQ3"/>
<dbReference type="PROSITE" id="PS51450">
    <property type="entry name" value="LRR"/>
    <property type="match status" value="1"/>
</dbReference>
<keyword evidence="3" id="KW-0472">Membrane</keyword>
<dbReference type="InterPro" id="IPR001611">
    <property type="entry name" value="Leu-rich_rpt"/>
</dbReference>
<evidence type="ECO:0000256" key="3">
    <source>
        <dbReference type="SAM" id="Phobius"/>
    </source>
</evidence>
<dbReference type="EMBL" id="JARPUR010000007">
    <property type="protein sequence ID" value="KAK4873543.1"/>
    <property type="molecule type" value="Genomic_DNA"/>
</dbReference>
<evidence type="ECO:0000313" key="4">
    <source>
        <dbReference type="EMBL" id="KAK4873543.1"/>
    </source>
</evidence>
<proteinExistence type="predicted"/>
<dbReference type="InterPro" id="IPR032675">
    <property type="entry name" value="LRR_dom_sf"/>
</dbReference>
<sequence length="442" mass="50101">MQFKAYLLISILCFQIKQRWIISLILITISNRSAQLTLSCSYGQHGSLMSTCYNANPSFFKRTSYRFDNFDETVRCVNCTLQVIESGTFEIRGNQIKYLDLENSQMTVLKEKSFLGLHFLRKLNLKNNNIVAVPVETFQGAIQIELNLANNNIAAIENIFQGLVNIGLINLEGNNVAKISPIDIQQSDVLLDLNLAKNSLKTLEKDTFLLLPRLENLNLSSNPIAVIEIGAFRGLDSLEQLDLSRCLVDKIPKGLLAALHQLRLLDLAFNRLTIFQTGVFSGLPQLRKLNMSHNSIKTYLKTGLFSLHNLHSLDLSSNNIDDLDYKLLVQHLPALSFLGLANNFLPCYLKKEIDVIFEHDNLVLDLGTDVDGLECNDTRTKPDLVEETYVAPNSNDYVLYVLVTLTLALIAFLFYVQYQNRRTLIEICRKINMFETRLTSNV</sequence>
<dbReference type="InterPro" id="IPR003591">
    <property type="entry name" value="Leu-rich_rpt_typical-subtyp"/>
</dbReference>
<accession>A0AAN7QCQ3</accession>
<organism evidence="4 5">
    <name type="scientific">Aquatica leii</name>
    <dbReference type="NCBI Taxonomy" id="1421715"/>
    <lineage>
        <taxon>Eukaryota</taxon>
        <taxon>Metazoa</taxon>
        <taxon>Ecdysozoa</taxon>
        <taxon>Arthropoda</taxon>
        <taxon>Hexapoda</taxon>
        <taxon>Insecta</taxon>
        <taxon>Pterygota</taxon>
        <taxon>Neoptera</taxon>
        <taxon>Endopterygota</taxon>
        <taxon>Coleoptera</taxon>
        <taxon>Polyphaga</taxon>
        <taxon>Elateriformia</taxon>
        <taxon>Elateroidea</taxon>
        <taxon>Lampyridae</taxon>
        <taxon>Luciolinae</taxon>
        <taxon>Aquatica</taxon>
    </lineage>
</organism>
<keyword evidence="1" id="KW-0433">Leucine-rich repeat</keyword>
<keyword evidence="5" id="KW-1185">Reference proteome</keyword>
<dbReference type="Gene3D" id="3.80.10.10">
    <property type="entry name" value="Ribonuclease Inhibitor"/>
    <property type="match status" value="2"/>
</dbReference>
<feature type="transmembrane region" description="Helical" evidence="3">
    <location>
        <begin position="397"/>
        <end position="416"/>
    </location>
</feature>
<evidence type="ECO:0000256" key="2">
    <source>
        <dbReference type="ARBA" id="ARBA00022737"/>
    </source>
</evidence>
<name>A0AAN7QCQ3_9COLE</name>
<keyword evidence="3" id="KW-1133">Transmembrane helix</keyword>
<dbReference type="SMART" id="SM00369">
    <property type="entry name" value="LRR_TYP"/>
    <property type="match status" value="8"/>
</dbReference>
<dbReference type="SUPFAM" id="SSF52058">
    <property type="entry name" value="L domain-like"/>
    <property type="match status" value="1"/>
</dbReference>
<dbReference type="Proteomes" id="UP001353858">
    <property type="component" value="Unassembled WGS sequence"/>
</dbReference>
<keyword evidence="2" id="KW-0677">Repeat</keyword>